<keyword evidence="8" id="KW-1185">Reference proteome</keyword>
<dbReference type="InterPro" id="IPR040911">
    <property type="entry name" value="Exostosin_GT47"/>
</dbReference>
<dbReference type="eggNOG" id="KOG1021">
    <property type="taxonomic scope" value="Eukaryota"/>
</dbReference>
<organism evidence="7 8">
    <name type="scientific">Populus trichocarpa</name>
    <name type="common">Western balsam poplar</name>
    <name type="synonym">Populus balsamifera subsp. trichocarpa</name>
    <dbReference type="NCBI Taxonomy" id="3694"/>
    <lineage>
        <taxon>Eukaryota</taxon>
        <taxon>Viridiplantae</taxon>
        <taxon>Streptophyta</taxon>
        <taxon>Embryophyta</taxon>
        <taxon>Tracheophyta</taxon>
        <taxon>Spermatophyta</taxon>
        <taxon>Magnoliopsida</taxon>
        <taxon>eudicotyledons</taxon>
        <taxon>Gunneridae</taxon>
        <taxon>Pentapetalae</taxon>
        <taxon>rosids</taxon>
        <taxon>fabids</taxon>
        <taxon>Malpighiales</taxon>
        <taxon>Salicaceae</taxon>
        <taxon>Saliceae</taxon>
        <taxon>Populus</taxon>
    </lineage>
</organism>
<sequence length="105" mass="11996">MEVQHSLTKKALRGENIASMLEGYEVNTSRVSDAIHYGCIPVVISNNRDLPFADVLDWSKFSVVINQRDIAFLKTKLLSRTRETYPRKFIILISAAYHTNDNILL</sequence>
<dbReference type="PANTHER" id="PTHR11062:SF235">
    <property type="entry name" value="GLYCOSYLTRANSFERASE-LIKE PROTEIN"/>
    <property type="match status" value="1"/>
</dbReference>
<evidence type="ECO:0000256" key="4">
    <source>
        <dbReference type="ARBA" id="ARBA00022968"/>
    </source>
</evidence>
<protein>
    <recommendedName>
        <fullName evidence="6">Exostosin GT47 domain-containing protein</fullName>
    </recommendedName>
</protein>
<dbReference type="STRING" id="3694.B9GYS7"/>
<dbReference type="AlphaFoldDB" id="B9GYS7"/>
<evidence type="ECO:0000256" key="2">
    <source>
        <dbReference type="ARBA" id="ARBA00010271"/>
    </source>
</evidence>
<keyword evidence="4" id="KW-0735">Signal-anchor</keyword>
<dbReference type="EMBL" id="CM009292">
    <property type="protein sequence ID" value="PNT45849.1"/>
    <property type="molecule type" value="Genomic_DNA"/>
</dbReference>
<reference evidence="7 8" key="1">
    <citation type="journal article" date="2006" name="Science">
        <title>The genome of black cottonwood, Populus trichocarpa (Torr. &amp; Gray).</title>
        <authorList>
            <person name="Tuskan G.A."/>
            <person name="Difazio S."/>
            <person name="Jansson S."/>
            <person name="Bohlmann J."/>
            <person name="Grigoriev I."/>
            <person name="Hellsten U."/>
            <person name="Putnam N."/>
            <person name="Ralph S."/>
            <person name="Rombauts S."/>
            <person name="Salamov A."/>
            <person name="Schein J."/>
            <person name="Sterck L."/>
            <person name="Aerts A."/>
            <person name="Bhalerao R.R."/>
            <person name="Bhalerao R.P."/>
            <person name="Blaudez D."/>
            <person name="Boerjan W."/>
            <person name="Brun A."/>
            <person name="Brunner A."/>
            <person name="Busov V."/>
            <person name="Campbell M."/>
            <person name="Carlson J."/>
            <person name="Chalot M."/>
            <person name="Chapman J."/>
            <person name="Chen G.L."/>
            <person name="Cooper D."/>
            <person name="Coutinho P.M."/>
            <person name="Couturier J."/>
            <person name="Covert S."/>
            <person name="Cronk Q."/>
            <person name="Cunningham R."/>
            <person name="Davis J."/>
            <person name="Degroeve S."/>
            <person name="Dejardin A."/>
            <person name="Depamphilis C."/>
            <person name="Detter J."/>
            <person name="Dirks B."/>
            <person name="Dubchak I."/>
            <person name="Duplessis S."/>
            <person name="Ehlting J."/>
            <person name="Ellis B."/>
            <person name="Gendler K."/>
            <person name="Goodstein D."/>
            <person name="Gribskov M."/>
            <person name="Grimwood J."/>
            <person name="Groover A."/>
            <person name="Gunter L."/>
            <person name="Hamberger B."/>
            <person name="Heinze B."/>
            <person name="Helariutta Y."/>
            <person name="Henrissat B."/>
            <person name="Holligan D."/>
            <person name="Holt R."/>
            <person name="Huang W."/>
            <person name="Islam-Faridi N."/>
            <person name="Jones S."/>
            <person name="Jones-Rhoades M."/>
            <person name="Jorgensen R."/>
            <person name="Joshi C."/>
            <person name="Kangasjarvi J."/>
            <person name="Karlsson J."/>
            <person name="Kelleher C."/>
            <person name="Kirkpatrick R."/>
            <person name="Kirst M."/>
            <person name="Kohler A."/>
            <person name="Kalluri U."/>
            <person name="Larimer F."/>
            <person name="Leebens-Mack J."/>
            <person name="Leple J.C."/>
            <person name="Locascio P."/>
            <person name="Lou Y."/>
            <person name="Lucas S."/>
            <person name="Martin F."/>
            <person name="Montanini B."/>
            <person name="Napoli C."/>
            <person name="Nelson D.R."/>
            <person name="Nelson C."/>
            <person name="Nieminen K."/>
            <person name="Nilsson O."/>
            <person name="Pereda V."/>
            <person name="Peter G."/>
            <person name="Philippe R."/>
            <person name="Pilate G."/>
            <person name="Poliakov A."/>
            <person name="Razumovskaya J."/>
            <person name="Richardson P."/>
            <person name="Rinaldi C."/>
            <person name="Ritland K."/>
            <person name="Rouze P."/>
            <person name="Ryaboy D."/>
            <person name="Schmutz J."/>
            <person name="Schrader J."/>
            <person name="Segerman B."/>
            <person name="Shin H."/>
            <person name="Siddiqui A."/>
            <person name="Sterky F."/>
            <person name="Terry A."/>
            <person name="Tsai C.J."/>
            <person name="Uberbacher E."/>
            <person name="Unneberg P."/>
            <person name="Vahala J."/>
            <person name="Wall K."/>
            <person name="Wessler S."/>
            <person name="Yang G."/>
            <person name="Yin T."/>
            <person name="Douglas C."/>
            <person name="Marra M."/>
            <person name="Sandberg G."/>
            <person name="Van de Peer Y."/>
            <person name="Rokhsar D."/>
        </authorList>
    </citation>
    <scope>NUCLEOTIDE SEQUENCE [LARGE SCALE GENOMIC DNA]</scope>
    <source>
        <strain evidence="8">cv. Nisqually</strain>
    </source>
</reference>
<comment type="subcellular location">
    <subcellularLocation>
        <location evidence="1">Golgi apparatus membrane</location>
        <topology evidence="1">Single-pass type II membrane protein</topology>
    </subcellularLocation>
</comment>
<name>B9GYS7_POPTR</name>
<dbReference type="Proteomes" id="UP000006729">
    <property type="component" value="Chromosome 3"/>
</dbReference>
<keyword evidence="3" id="KW-0328">Glycosyltransferase</keyword>
<proteinExistence type="inferred from homology"/>
<evidence type="ECO:0000256" key="3">
    <source>
        <dbReference type="ARBA" id="ARBA00022676"/>
    </source>
</evidence>
<keyword evidence="3" id="KW-0808">Transferase</keyword>
<dbReference type="GO" id="GO:0016757">
    <property type="term" value="F:glycosyltransferase activity"/>
    <property type="evidence" value="ECO:0007669"/>
    <property type="project" value="UniProtKB-KW"/>
</dbReference>
<dbReference type="HOGENOM" id="CLU_2241248_0_0_1"/>
<keyword evidence="4" id="KW-0812">Transmembrane</keyword>
<dbReference type="InterPro" id="IPR004263">
    <property type="entry name" value="Exostosin"/>
</dbReference>
<dbReference type="PANTHER" id="PTHR11062">
    <property type="entry name" value="EXOSTOSIN HEPARAN SULFATE GLYCOSYLTRANSFERASE -RELATED"/>
    <property type="match status" value="1"/>
</dbReference>
<dbReference type="Pfam" id="PF03016">
    <property type="entry name" value="Exostosin_GT47"/>
    <property type="match status" value="1"/>
</dbReference>
<accession>B9GYS7</accession>
<gene>
    <name evidence="7" type="ORF">POPTR_003G158300</name>
</gene>
<evidence type="ECO:0000313" key="7">
    <source>
        <dbReference type="EMBL" id="PNT45849.1"/>
    </source>
</evidence>
<keyword evidence="5" id="KW-0333">Golgi apparatus</keyword>
<feature type="domain" description="Exostosin GT47" evidence="6">
    <location>
        <begin position="21"/>
        <end position="75"/>
    </location>
</feature>
<evidence type="ECO:0000256" key="1">
    <source>
        <dbReference type="ARBA" id="ARBA00004323"/>
    </source>
</evidence>
<evidence type="ECO:0000313" key="8">
    <source>
        <dbReference type="Proteomes" id="UP000006729"/>
    </source>
</evidence>
<dbReference type="GO" id="GO:0000139">
    <property type="term" value="C:Golgi membrane"/>
    <property type="evidence" value="ECO:0007669"/>
    <property type="project" value="UniProtKB-SubCell"/>
</dbReference>
<dbReference type="InParanoid" id="B9GYS7"/>
<comment type="similarity">
    <text evidence="2">Belongs to the glycosyltransferase 47 family.</text>
</comment>
<evidence type="ECO:0000259" key="6">
    <source>
        <dbReference type="Pfam" id="PF03016"/>
    </source>
</evidence>
<evidence type="ECO:0000256" key="5">
    <source>
        <dbReference type="ARBA" id="ARBA00023034"/>
    </source>
</evidence>